<dbReference type="CDD" id="cd21154">
    <property type="entry name" value="PUA_MJ1432-like"/>
    <property type="match status" value="1"/>
</dbReference>
<dbReference type="NCBIfam" id="TIGR00451">
    <property type="entry name" value="unchar_dom_2"/>
    <property type="match status" value="1"/>
</dbReference>
<dbReference type="InterPro" id="IPR004521">
    <property type="entry name" value="Uncharacterised_CHP00451"/>
</dbReference>
<dbReference type="GO" id="GO:0003723">
    <property type="term" value="F:RNA binding"/>
    <property type="evidence" value="ECO:0007669"/>
    <property type="project" value="InterPro"/>
</dbReference>
<evidence type="ECO:0000313" key="3">
    <source>
        <dbReference type="Proteomes" id="UP000054016"/>
    </source>
</evidence>
<feature type="domain" description="PUA" evidence="1">
    <location>
        <begin position="80"/>
        <end position="155"/>
    </location>
</feature>
<dbReference type="PIRSF" id="PIRSF005067">
    <property type="entry name" value="Tma_RNA-bind_prd"/>
    <property type="match status" value="1"/>
</dbReference>
<accession>A0A0M0BSH3</accession>
<dbReference type="EMBL" id="LFWV01000033">
    <property type="protein sequence ID" value="KON31533.1"/>
    <property type="molecule type" value="Genomic_DNA"/>
</dbReference>
<organism evidence="2 3">
    <name type="scientific">miscellaneous Crenarchaeota group-1 archaeon SG8-32-3</name>
    <dbReference type="NCBI Taxonomy" id="1685125"/>
    <lineage>
        <taxon>Archaea</taxon>
        <taxon>Candidatus Bathyarchaeota</taxon>
        <taxon>MCG-1</taxon>
    </lineage>
</organism>
<reference evidence="3" key="1">
    <citation type="submission" date="2015-06" db="EMBL/GenBank/DDBJ databases">
        <title>New insights into the roles of widespread benthic archaea in carbon and nitrogen cycling.</title>
        <authorList>
            <person name="Lazar C.S."/>
            <person name="Baker B.J."/>
            <person name="Seitz K.W."/>
            <person name="Hyde A.S."/>
            <person name="Dick G.J."/>
            <person name="Hinrichs K.-U."/>
            <person name="Teske A.P."/>
        </authorList>
    </citation>
    <scope>NUCLEOTIDE SEQUENCE [LARGE SCALE GENOMIC DNA]</scope>
</reference>
<dbReference type="PANTHER" id="PTHR22798">
    <property type="entry name" value="MCT-1 PROTEIN"/>
    <property type="match status" value="1"/>
</dbReference>
<dbReference type="AlphaFoldDB" id="A0A0M0BSH3"/>
<dbReference type="Pfam" id="PF01472">
    <property type="entry name" value="PUA"/>
    <property type="match status" value="1"/>
</dbReference>
<dbReference type="InterPro" id="IPR015266">
    <property type="entry name" value="DUF1947"/>
</dbReference>
<evidence type="ECO:0000313" key="2">
    <source>
        <dbReference type="EMBL" id="KON31533.1"/>
    </source>
</evidence>
<dbReference type="PANTHER" id="PTHR22798:SF0">
    <property type="entry name" value="MALIGNANT T-CELL-AMPLIFIED SEQUENCE 1"/>
    <property type="match status" value="1"/>
</dbReference>
<name>A0A0M0BSH3_9ARCH</name>
<protein>
    <recommendedName>
        <fullName evidence="1">PUA domain-containing protein</fullName>
    </recommendedName>
</protein>
<dbReference type="InterPro" id="IPR022430">
    <property type="entry name" value="CHP03684"/>
</dbReference>
<proteinExistence type="predicted"/>
<evidence type="ECO:0000259" key="1">
    <source>
        <dbReference type="SMART" id="SM00359"/>
    </source>
</evidence>
<dbReference type="SMART" id="SM00359">
    <property type="entry name" value="PUA"/>
    <property type="match status" value="1"/>
</dbReference>
<dbReference type="InterPro" id="IPR002478">
    <property type="entry name" value="PUA"/>
</dbReference>
<dbReference type="PATRIC" id="fig|1685125.3.peg.623"/>
<dbReference type="SUPFAM" id="SSF88697">
    <property type="entry name" value="PUA domain-like"/>
    <property type="match status" value="1"/>
</dbReference>
<dbReference type="Gene3D" id="3.10.450.120">
    <property type="entry name" value="Pre-PUA domain, domain 1"/>
    <property type="match status" value="1"/>
</dbReference>
<dbReference type="NCBIfam" id="TIGR03684">
    <property type="entry name" value="arCOG00985"/>
    <property type="match status" value="1"/>
</dbReference>
<dbReference type="Proteomes" id="UP000054016">
    <property type="component" value="Unassembled WGS sequence"/>
</dbReference>
<gene>
    <name evidence="2" type="ORF">AC478_02720</name>
</gene>
<dbReference type="Gene3D" id="2.30.130.10">
    <property type="entry name" value="PUA domain"/>
    <property type="match status" value="1"/>
</dbReference>
<dbReference type="InterPro" id="IPR015947">
    <property type="entry name" value="PUA-like_sf"/>
</dbReference>
<dbReference type="InterPro" id="IPR036974">
    <property type="entry name" value="PUA_sf"/>
</dbReference>
<dbReference type="Pfam" id="PF09183">
    <property type="entry name" value="DUF1947"/>
    <property type="match status" value="1"/>
</dbReference>
<sequence length="167" mass="18532">MPQKQRKHSLKSKQVKQILNEVSEKLKVNVEALFGPKPKVEIVESDMGNVYLINDKPLFFNFEKKVIPTLLFQGFVSRASKIVVDMGAIPYVCNGADIMAPGIVRVEGEFSKGDLVLVVDEKHGKPIAMGESLHDSANVRNAKQGAVVKNVHFVSDKIWNFAKTLAE</sequence>
<dbReference type="GO" id="GO:0001731">
    <property type="term" value="P:formation of translation preinitiation complex"/>
    <property type="evidence" value="ECO:0007669"/>
    <property type="project" value="TreeGrafter"/>
</dbReference>
<dbReference type="InterPro" id="IPR016437">
    <property type="entry name" value="MCT-1/Tma20"/>
</dbReference>
<comment type="caution">
    <text evidence="2">The sequence shown here is derived from an EMBL/GenBank/DDBJ whole genome shotgun (WGS) entry which is preliminary data.</text>
</comment>
<dbReference type="PROSITE" id="PS50890">
    <property type="entry name" value="PUA"/>
    <property type="match status" value="1"/>
</dbReference>